<dbReference type="SMART" id="SM00901">
    <property type="entry name" value="FRG"/>
    <property type="match status" value="1"/>
</dbReference>
<comment type="caution">
    <text evidence="2">The sequence shown here is derived from an EMBL/GenBank/DDBJ whole genome shotgun (WGS) entry which is preliminary data.</text>
</comment>
<reference evidence="2 3" key="1">
    <citation type="submission" date="2020-08" db="EMBL/GenBank/DDBJ databases">
        <title>Description of novel Flavobacterium F-400 isolate.</title>
        <authorList>
            <person name="Saticioglu I."/>
            <person name="Duman M."/>
            <person name="Altun S."/>
        </authorList>
    </citation>
    <scope>NUCLEOTIDE SEQUENCE [LARGE SCALE GENOMIC DNA]</scope>
    <source>
        <strain evidence="2 3">F-400</strain>
    </source>
</reference>
<gene>
    <name evidence="2" type="ORF">H8R26_05350</name>
</gene>
<accession>A0ABR7JED4</accession>
<sequence length="279" mass="33253">MYTSLQRENILNNTQNFSIEKYIALVRNEPILKKYFESFKIVPSKLSVWSYLQHYGAPTPFLDFTFDIKKALYFATEKFEIQNFVRINDFKDRFSLFFINDTELDLVGIDKVFSGFKNYKKHATEVFNSYPAESDFDYNSLIEHYDKMFELNVLEVFLIKHNEDFLDIYNAYNNIRIVAQDGLFINNTNDLNPLEISLKSFFIEATQFQHSPWDEIDTPQSRKINKEYLSTLENNRKFQNRLKENIITSFEIKKELIPEIKKIININKNDIYPNQVELV</sequence>
<name>A0ABR7JED4_9FLAO</name>
<evidence type="ECO:0000259" key="1">
    <source>
        <dbReference type="SMART" id="SM00901"/>
    </source>
</evidence>
<evidence type="ECO:0000313" key="2">
    <source>
        <dbReference type="EMBL" id="MBC5862842.1"/>
    </source>
</evidence>
<organism evidence="2 3">
    <name type="scientific">Flavobacterium turcicum</name>
    <dbReference type="NCBI Taxonomy" id="2764718"/>
    <lineage>
        <taxon>Bacteria</taxon>
        <taxon>Pseudomonadati</taxon>
        <taxon>Bacteroidota</taxon>
        <taxon>Flavobacteriia</taxon>
        <taxon>Flavobacteriales</taxon>
        <taxon>Flavobacteriaceae</taxon>
        <taxon>Flavobacterium</taxon>
    </lineage>
</organism>
<evidence type="ECO:0000313" key="3">
    <source>
        <dbReference type="Proteomes" id="UP000621670"/>
    </source>
</evidence>
<dbReference type="EMBL" id="JACRUM010000002">
    <property type="protein sequence ID" value="MBC5862842.1"/>
    <property type="molecule type" value="Genomic_DNA"/>
</dbReference>
<dbReference type="Pfam" id="PF08867">
    <property type="entry name" value="FRG"/>
    <property type="match status" value="1"/>
</dbReference>
<proteinExistence type="predicted"/>
<dbReference type="InterPro" id="IPR014966">
    <property type="entry name" value="FRG-dom"/>
</dbReference>
<feature type="domain" description="FRG" evidence="1">
    <location>
        <begin position="1"/>
        <end position="82"/>
    </location>
</feature>
<keyword evidence="3" id="KW-1185">Reference proteome</keyword>
<protein>
    <submittedName>
        <fullName evidence="2">FRG domain-containing protein</fullName>
    </submittedName>
</protein>
<dbReference type="Proteomes" id="UP000621670">
    <property type="component" value="Unassembled WGS sequence"/>
</dbReference>